<evidence type="ECO:0000313" key="4">
    <source>
        <dbReference type="Proteomes" id="UP000609531"/>
    </source>
</evidence>
<proteinExistence type="predicted"/>
<comment type="caution">
    <text evidence="3">The sequence shown here is derived from an EMBL/GenBank/DDBJ whole genome shotgun (WGS) entry which is preliminary data.</text>
</comment>
<feature type="region of interest" description="Disordered" evidence="1">
    <location>
        <begin position="1"/>
        <end position="64"/>
    </location>
</feature>
<dbReference type="Proteomes" id="UP000609531">
    <property type="component" value="Unassembled WGS sequence"/>
</dbReference>
<dbReference type="RefSeq" id="WP_198881604.1">
    <property type="nucleotide sequence ID" value="NZ_JAEKJA010000006.1"/>
</dbReference>
<dbReference type="AlphaFoldDB" id="A0A934INH5"/>
<organism evidence="3 4">
    <name type="scientific">Acuticoccus mangrovi</name>
    <dbReference type="NCBI Taxonomy" id="2796142"/>
    <lineage>
        <taxon>Bacteria</taxon>
        <taxon>Pseudomonadati</taxon>
        <taxon>Pseudomonadota</taxon>
        <taxon>Alphaproteobacteria</taxon>
        <taxon>Hyphomicrobiales</taxon>
        <taxon>Amorphaceae</taxon>
        <taxon>Acuticoccus</taxon>
    </lineage>
</organism>
<keyword evidence="2" id="KW-0812">Transmembrane</keyword>
<evidence type="ECO:0008006" key="5">
    <source>
        <dbReference type="Google" id="ProtNLM"/>
    </source>
</evidence>
<keyword evidence="4" id="KW-1185">Reference proteome</keyword>
<evidence type="ECO:0000313" key="3">
    <source>
        <dbReference type="EMBL" id="MBJ3775701.1"/>
    </source>
</evidence>
<feature type="compositionally biased region" description="Low complexity" evidence="1">
    <location>
        <begin position="37"/>
        <end position="50"/>
    </location>
</feature>
<accession>A0A934INH5</accession>
<keyword evidence="2" id="KW-0472">Membrane</keyword>
<sequence length="178" mass="19125">MIDRDPPRPSSGPSVPRTGTGGSGRSRKRPAKESEPPADAAATRPADTSARGGGEEQKRQSPRGRIPWFRPSVVNVKLIYAAYLASLAIPFAAILGVVFAHQGRRSHPPAWLATHYTYQIRTFWIGLIANVIAYGLSFAGVGLLLFPLIAIWVVARAVTGLTRVAHGSAVDDPYSMII</sequence>
<evidence type="ECO:0000256" key="2">
    <source>
        <dbReference type="SAM" id="Phobius"/>
    </source>
</evidence>
<feature type="transmembrane region" description="Helical" evidence="2">
    <location>
        <begin position="122"/>
        <end position="155"/>
    </location>
</feature>
<gene>
    <name evidence="3" type="ORF">JCR33_08400</name>
</gene>
<feature type="transmembrane region" description="Helical" evidence="2">
    <location>
        <begin position="78"/>
        <end position="101"/>
    </location>
</feature>
<protein>
    <recommendedName>
        <fullName evidence="5">DUF4870 domain-containing protein</fullName>
    </recommendedName>
</protein>
<evidence type="ECO:0000256" key="1">
    <source>
        <dbReference type="SAM" id="MobiDB-lite"/>
    </source>
</evidence>
<name>A0A934INH5_9HYPH</name>
<dbReference type="EMBL" id="JAEKJA010000006">
    <property type="protein sequence ID" value="MBJ3775701.1"/>
    <property type="molecule type" value="Genomic_DNA"/>
</dbReference>
<keyword evidence="2" id="KW-1133">Transmembrane helix</keyword>
<reference evidence="3" key="1">
    <citation type="submission" date="2020-12" db="EMBL/GenBank/DDBJ databases">
        <title>Bacterial taxonomy.</title>
        <authorList>
            <person name="Pan X."/>
        </authorList>
    </citation>
    <scope>NUCLEOTIDE SEQUENCE</scope>
    <source>
        <strain evidence="3">B2012</strain>
    </source>
</reference>